<accession>A0ACC1QTG0</accession>
<dbReference type="Proteomes" id="UP001148737">
    <property type="component" value="Unassembled WGS sequence"/>
</dbReference>
<proteinExistence type="predicted"/>
<gene>
    <name evidence="1" type="ORF">NLG97_g6197</name>
</gene>
<sequence>MSSLFAKLKLTRGASGRRRSPMLEEERHPAAAVAEPIDSRPAQAPADQQSSLSALQVRLWNGAYDALKQSDPKLVDAFERILTARLKEIQGTPTDDVSDNNISDRAETRCEQMRIVIQDGLDRSEKSAALSEKTAQSLQLFASVKSVIAAGLRSVPQAAVPWACVCIGLEVLPSTINQYQSHRTGLKYVLLRMNWYWNLALLLLNENMVDEASKSFSVEMEKAVVDLYEKLLDYQMKCICIHHRHSLTTLGINVLRLDDWEGRIKSIKEEEVQLNGKAAQYNSEIVKSRLQHILESAQGQEIQLSALQKAIEEGNRNEENRHTSEKDKQCLRELRVTDPRVDKKEIEERKGGLLKDSYLWITQHDNFLQFLANDDKQLLWIDGGAGKGKTMLMCGIIDHLESSNQMLAYFFCQQTDMDLNNATSILRGLIFSLIKQQPGLLPYLRSKHEEHGEKLFHGRTAWVSLKDLFSKMITSSEIFPTIILVDALDECESGRSDFLDFLLLCIKLAGSSVKWIVSSREKWMDIEEKMNTADRKVRLQLHLNQNLVSDAIRFFIRHKVHGLSHLKQYTDEVEKEVERFLQDNANGTFLWVALVCQALSHVPRRRASETLRSFPAGLGALYRRMLQDLERSLEATVCREVLATACVVKRPLTLLELKALLPSLHEFEMDEIEEIIGQCGSFLTTQGMLIQFIHQSAKDFILDDASLEVLPAGVTHQHRLIFRYSVDALARVLRRDIYNLKQPGYSIDHVRPPDTDPLAPIHYACLHWADHLSEAEDICQADMIDGGLLDDLLRRKVLYWFEALSLLKSLGVGVRAMLHLQSIIPSTSRNLTDLIKDANRFILSYGSPIEMAPLQAYASALMFSPQKSRIRQLFSDDQFLDMSLTHSPEVDWSQCIHIIADQGQLKCFSYVHGNNERLIAQSHQTGNVFIRVWDTTTGDCVRSTKISNQAHKFRRASINAEGNVALVEHADALELWDLEKATRLQALEGQGSQLHSAIFPPNSNTVIFIFPEGTIKELETTTGHCTVTNAVEWVDLAHRSQFRHAELVGDGRKVLLHLQLPSGREGEMRLYDKHNGNLIRAVRSPSGGCAIAAASSDCRMFATYRVSYPEFIYIWDADTFDEVVQVESSSTLATFLEGSTMIATATSTGEIKIWGIPSGGLLRVVVLHTAIALISFSGDGTRVATGSFGTVSIWDMQLDSQSRTPDTQKTRIQATAFSEDGSMLASISRSGTIKIWDTKSGDCLRVWCLQEAFDSAFCFSPNGSVLVTLTEDGVVHVWDILHGGCVLEKKVYHRRLATIPRPIFTKDGRSVISVVTDGLIPSVAIWDMVSGETFENIPSHRRNIFDVAASPDGKRLAVCYEGGFVLVWDRPIERSSPLTSFKFTRFGGLNRPLRVFFSGDSRYLAVTTTMSDEITVWDLQTSTCVTRVFGYPNIFTESAMHTVNGQLYLRRDREEGDEKGDEPTCPSYLTVRVDCSWIIRDGFPIIWIPPSYRTHERESISIRDDKIAIGSYLGDVIIFSIQARA</sequence>
<comment type="caution">
    <text evidence="1">The sequence shown here is derived from an EMBL/GenBank/DDBJ whole genome shotgun (WGS) entry which is preliminary data.</text>
</comment>
<protein>
    <submittedName>
        <fullName evidence="1">Uncharacterized protein</fullName>
    </submittedName>
</protein>
<dbReference type="EMBL" id="JANAKD010000788">
    <property type="protein sequence ID" value="KAJ3488446.1"/>
    <property type="molecule type" value="Genomic_DNA"/>
</dbReference>
<evidence type="ECO:0000313" key="2">
    <source>
        <dbReference type="Proteomes" id="UP001148737"/>
    </source>
</evidence>
<reference evidence="1" key="1">
    <citation type="submission" date="2022-07" db="EMBL/GenBank/DDBJ databases">
        <title>Genome Sequence of Lecanicillium saksenae.</title>
        <authorList>
            <person name="Buettner E."/>
        </authorList>
    </citation>
    <scope>NUCLEOTIDE SEQUENCE</scope>
    <source>
        <strain evidence="1">VT-O1</strain>
    </source>
</reference>
<organism evidence="1 2">
    <name type="scientific">Lecanicillium saksenae</name>
    <dbReference type="NCBI Taxonomy" id="468837"/>
    <lineage>
        <taxon>Eukaryota</taxon>
        <taxon>Fungi</taxon>
        <taxon>Dikarya</taxon>
        <taxon>Ascomycota</taxon>
        <taxon>Pezizomycotina</taxon>
        <taxon>Sordariomycetes</taxon>
        <taxon>Hypocreomycetidae</taxon>
        <taxon>Hypocreales</taxon>
        <taxon>Cordycipitaceae</taxon>
        <taxon>Lecanicillium</taxon>
    </lineage>
</organism>
<name>A0ACC1QTG0_9HYPO</name>
<evidence type="ECO:0000313" key="1">
    <source>
        <dbReference type="EMBL" id="KAJ3488446.1"/>
    </source>
</evidence>
<keyword evidence="2" id="KW-1185">Reference proteome</keyword>